<dbReference type="SFLD" id="SFLDS00052">
    <property type="entry name" value="Ferric_Reductase_Domain"/>
    <property type="match status" value="1"/>
</dbReference>
<evidence type="ECO:0000256" key="3">
    <source>
        <dbReference type="ARBA" id="ARBA00022448"/>
    </source>
</evidence>
<dbReference type="GO" id="GO:0015677">
    <property type="term" value="P:copper ion import"/>
    <property type="evidence" value="ECO:0007669"/>
    <property type="project" value="TreeGrafter"/>
</dbReference>
<feature type="region of interest" description="Disordered" evidence="10">
    <location>
        <begin position="337"/>
        <end position="357"/>
    </location>
</feature>
<keyword evidence="6 11" id="KW-1133">Transmembrane helix</keyword>
<comment type="subcellular location">
    <subcellularLocation>
        <location evidence="1">Membrane</location>
        <topology evidence="1">Multi-pass membrane protein</topology>
    </subcellularLocation>
</comment>
<evidence type="ECO:0000256" key="11">
    <source>
        <dbReference type="SAM" id="Phobius"/>
    </source>
</evidence>
<dbReference type="Pfam" id="PF08022">
    <property type="entry name" value="FAD_binding_8"/>
    <property type="match status" value="1"/>
</dbReference>
<keyword evidence="8" id="KW-0406">Ion transport</keyword>
<feature type="domain" description="FAD-binding FR-type" evidence="12">
    <location>
        <begin position="149"/>
        <end position="266"/>
    </location>
</feature>
<feature type="transmembrane region" description="Helical" evidence="11">
    <location>
        <begin position="133"/>
        <end position="150"/>
    </location>
</feature>
<dbReference type="Pfam" id="PF08030">
    <property type="entry name" value="NAD_binding_6"/>
    <property type="match status" value="1"/>
</dbReference>
<dbReference type="Proteomes" id="UP000838763">
    <property type="component" value="Unassembled WGS sequence"/>
</dbReference>
<reference evidence="13" key="1">
    <citation type="submission" date="2022-11" db="EMBL/GenBank/DDBJ databases">
        <authorList>
            <person name="Scott C."/>
            <person name="Bruce N."/>
        </authorList>
    </citation>
    <scope>NUCLEOTIDE SEQUENCE</scope>
</reference>
<comment type="similarity">
    <text evidence="2">Belongs to the ferric reductase (FRE) family.</text>
</comment>
<dbReference type="GO" id="GO:0005886">
    <property type="term" value="C:plasma membrane"/>
    <property type="evidence" value="ECO:0007669"/>
    <property type="project" value="TreeGrafter"/>
</dbReference>
<dbReference type="InterPro" id="IPR013130">
    <property type="entry name" value="Fe3_Rdtase_TM_dom"/>
</dbReference>
<accession>A0A9P1H2Y5</accession>
<dbReference type="Pfam" id="PF01794">
    <property type="entry name" value="Ferric_reduct"/>
    <property type="match status" value="1"/>
</dbReference>
<dbReference type="OrthoDB" id="10006946at2759"/>
<dbReference type="PROSITE" id="PS51384">
    <property type="entry name" value="FAD_FR"/>
    <property type="match status" value="1"/>
</dbReference>
<keyword evidence="3" id="KW-0813">Transport</keyword>
<dbReference type="GO" id="GO:0006826">
    <property type="term" value="P:iron ion transport"/>
    <property type="evidence" value="ECO:0007669"/>
    <property type="project" value="TreeGrafter"/>
</dbReference>
<dbReference type="GO" id="GO:0000293">
    <property type="term" value="F:ferric-chelate reductase activity"/>
    <property type="evidence" value="ECO:0007669"/>
    <property type="project" value="UniProtKB-ARBA"/>
</dbReference>
<evidence type="ECO:0000256" key="4">
    <source>
        <dbReference type="ARBA" id="ARBA00022692"/>
    </source>
</evidence>
<dbReference type="InterPro" id="IPR017927">
    <property type="entry name" value="FAD-bd_FR_type"/>
</dbReference>
<evidence type="ECO:0000256" key="7">
    <source>
        <dbReference type="ARBA" id="ARBA00023002"/>
    </source>
</evidence>
<comment type="caution">
    <text evidence="13">The sequence shown here is derived from an EMBL/GenBank/DDBJ whole genome shotgun (WGS) entry which is preliminary data.</text>
</comment>
<keyword evidence="14" id="KW-1185">Reference proteome</keyword>
<feature type="transmembrane region" description="Helical" evidence="11">
    <location>
        <begin position="31"/>
        <end position="50"/>
    </location>
</feature>
<evidence type="ECO:0000256" key="5">
    <source>
        <dbReference type="ARBA" id="ARBA00022982"/>
    </source>
</evidence>
<gene>
    <name evidence="13" type="ORF">PPNO1_LOCUS4775</name>
</gene>
<protein>
    <recommendedName>
        <fullName evidence="12">FAD-binding FR-type domain-containing protein</fullName>
    </recommendedName>
</protein>
<name>A0A9P1H2Y5_9PEZI</name>
<organism evidence="13 14">
    <name type="scientific">Parascedosporium putredinis</name>
    <dbReference type="NCBI Taxonomy" id="1442378"/>
    <lineage>
        <taxon>Eukaryota</taxon>
        <taxon>Fungi</taxon>
        <taxon>Dikarya</taxon>
        <taxon>Ascomycota</taxon>
        <taxon>Pezizomycotina</taxon>
        <taxon>Sordariomycetes</taxon>
        <taxon>Hypocreomycetidae</taxon>
        <taxon>Microascales</taxon>
        <taxon>Microascaceae</taxon>
        <taxon>Parascedosporium</taxon>
    </lineage>
</organism>
<keyword evidence="7" id="KW-0560">Oxidoreductase</keyword>
<dbReference type="InterPro" id="IPR013121">
    <property type="entry name" value="Fe_red_NAD-bd_6"/>
</dbReference>
<dbReference type="PANTHER" id="PTHR32361">
    <property type="entry name" value="FERRIC/CUPRIC REDUCTASE TRANSMEMBRANE COMPONENT"/>
    <property type="match status" value="1"/>
</dbReference>
<dbReference type="InterPro" id="IPR013112">
    <property type="entry name" value="FAD-bd_8"/>
</dbReference>
<feature type="transmembrane region" description="Helical" evidence="11">
    <location>
        <begin position="71"/>
        <end position="92"/>
    </location>
</feature>
<evidence type="ECO:0000313" key="14">
    <source>
        <dbReference type="Proteomes" id="UP000838763"/>
    </source>
</evidence>
<dbReference type="InterPro" id="IPR039261">
    <property type="entry name" value="FNR_nucleotide-bd"/>
</dbReference>
<dbReference type="GO" id="GO:0006879">
    <property type="term" value="P:intracellular iron ion homeostasis"/>
    <property type="evidence" value="ECO:0007669"/>
    <property type="project" value="TreeGrafter"/>
</dbReference>
<evidence type="ECO:0000256" key="9">
    <source>
        <dbReference type="ARBA" id="ARBA00023136"/>
    </source>
</evidence>
<sequence>MSQAFLFIAINVIVSFVNMDNKSLGIQTNLAARWGWLAVANMVVTVFLSLKNTPLAYISAWSYERINVLHRIAGTVTLGVVILHACTYASYFGNSNNIKRLREHEEIYGIVSGFTMFVLVASALIIRRFTYELFYFMHIVFFLATVVFVGLHQPEVAKKIAIVTCVVGGLWVFDRSVRFIRLVFYSVNNEAVGPGGDASGSHCFVWIPGVRFFEMHPFTVVSSASNEFVVSSHDGFTRDLHRFAAANPGRSLMASVEGPYGTFPNMPSFDRILMIGGGSGASFTTGMALRVLNKWNNKLPIEFHWMVRHRGYFKWFADHLVELRASGKVNVNIHVTGNTPPPSIDEEKPNLYLATPPRSTTPIEIDRDLRSVDIEKMDEIEKMEIASQPSSPAHSEHLPPCSGNCGAHHLCLDTGIEISEGRPNVSHIIRERVAAAGRTERILVIGCGPTSLMDEVRNTTADCIRCEGPALELHCEQFGW</sequence>
<dbReference type="EMBL" id="CALLCH030000012">
    <property type="protein sequence ID" value="CAI4215056.1"/>
    <property type="molecule type" value="Genomic_DNA"/>
</dbReference>
<evidence type="ECO:0000259" key="12">
    <source>
        <dbReference type="PROSITE" id="PS51384"/>
    </source>
</evidence>
<feature type="transmembrane region" description="Helical" evidence="11">
    <location>
        <begin position="107"/>
        <end position="126"/>
    </location>
</feature>
<evidence type="ECO:0000256" key="6">
    <source>
        <dbReference type="ARBA" id="ARBA00022989"/>
    </source>
</evidence>
<dbReference type="AlphaFoldDB" id="A0A9P1H2Y5"/>
<evidence type="ECO:0000256" key="10">
    <source>
        <dbReference type="SAM" id="MobiDB-lite"/>
    </source>
</evidence>
<proteinExistence type="inferred from homology"/>
<evidence type="ECO:0000256" key="2">
    <source>
        <dbReference type="ARBA" id="ARBA00006278"/>
    </source>
</evidence>
<dbReference type="SUPFAM" id="SSF52343">
    <property type="entry name" value="Ferredoxin reductase-like, C-terminal NADP-linked domain"/>
    <property type="match status" value="1"/>
</dbReference>
<evidence type="ECO:0000313" key="13">
    <source>
        <dbReference type="EMBL" id="CAI4215056.1"/>
    </source>
</evidence>
<evidence type="ECO:0000256" key="8">
    <source>
        <dbReference type="ARBA" id="ARBA00023065"/>
    </source>
</evidence>
<evidence type="ECO:0000256" key="1">
    <source>
        <dbReference type="ARBA" id="ARBA00004141"/>
    </source>
</evidence>
<dbReference type="PANTHER" id="PTHR32361:SF28">
    <property type="entry name" value="FRP1P"/>
    <property type="match status" value="1"/>
</dbReference>
<keyword evidence="5" id="KW-0249">Electron transport</keyword>
<dbReference type="CDD" id="cd06186">
    <property type="entry name" value="NOX_Duox_like_FAD_NADP"/>
    <property type="match status" value="1"/>
</dbReference>
<dbReference type="Gene3D" id="3.40.50.80">
    <property type="entry name" value="Nucleotide-binding domain of ferredoxin-NADP reductase (FNR) module"/>
    <property type="match status" value="1"/>
</dbReference>
<dbReference type="SFLD" id="SFLDG01168">
    <property type="entry name" value="Ferric_reductase_subgroup_(FRE"/>
    <property type="match status" value="1"/>
</dbReference>
<keyword evidence="9 11" id="KW-0472">Membrane</keyword>
<keyword evidence="4 11" id="KW-0812">Transmembrane</keyword>
<dbReference type="InterPro" id="IPR051410">
    <property type="entry name" value="Ferric/Cupric_Reductase"/>
</dbReference>